<feature type="chain" id="PRO_5023009504" evidence="1">
    <location>
        <begin position="22"/>
        <end position="502"/>
    </location>
</feature>
<keyword evidence="1" id="KW-0732">Signal</keyword>
<dbReference type="RefSeq" id="WP_138853472.1">
    <property type="nucleotide sequence ID" value="NZ_CP040710.1"/>
</dbReference>
<feature type="signal peptide" evidence="1">
    <location>
        <begin position="1"/>
        <end position="21"/>
    </location>
</feature>
<organism evidence="2 3">
    <name type="scientific">Aggregatimonas sangjinii</name>
    <dbReference type="NCBI Taxonomy" id="2583587"/>
    <lineage>
        <taxon>Bacteria</taxon>
        <taxon>Pseudomonadati</taxon>
        <taxon>Bacteroidota</taxon>
        <taxon>Flavobacteriia</taxon>
        <taxon>Flavobacteriales</taxon>
        <taxon>Flavobacteriaceae</taxon>
        <taxon>Aggregatimonas</taxon>
    </lineage>
</organism>
<dbReference type="EMBL" id="CP040710">
    <property type="protein sequence ID" value="QCX01133.1"/>
    <property type="molecule type" value="Genomic_DNA"/>
</dbReference>
<protein>
    <submittedName>
        <fullName evidence="2">G-D-S-L family lipolytic protein</fullName>
    </submittedName>
</protein>
<dbReference type="OrthoDB" id="9764164at2"/>
<dbReference type="GO" id="GO:0016788">
    <property type="term" value="F:hydrolase activity, acting on ester bonds"/>
    <property type="evidence" value="ECO:0007669"/>
    <property type="project" value="UniProtKB-ARBA"/>
</dbReference>
<dbReference type="SUPFAM" id="SSF52266">
    <property type="entry name" value="SGNH hydrolase"/>
    <property type="match status" value="2"/>
</dbReference>
<dbReference type="PROSITE" id="PS51257">
    <property type="entry name" value="PROKAR_LIPOPROTEIN"/>
    <property type="match status" value="1"/>
</dbReference>
<accession>A0A5B7SVF9</accession>
<keyword evidence="3" id="KW-1185">Reference proteome</keyword>
<dbReference type="InterPro" id="IPR036514">
    <property type="entry name" value="SGNH_hydro_sf"/>
</dbReference>
<dbReference type="Proteomes" id="UP000310017">
    <property type="component" value="Chromosome"/>
</dbReference>
<dbReference type="KEGG" id="asag:FGM00_13795"/>
<proteinExistence type="predicted"/>
<dbReference type="Gene3D" id="3.40.50.1110">
    <property type="entry name" value="SGNH hydrolase"/>
    <property type="match status" value="2"/>
</dbReference>
<dbReference type="AlphaFoldDB" id="A0A5B7SVF9"/>
<name>A0A5B7SVF9_9FLAO</name>
<evidence type="ECO:0000256" key="1">
    <source>
        <dbReference type="SAM" id="SignalP"/>
    </source>
</evidence>
<evidence type="ECO:0000313" key="2">
    <source>
        <dbReference type="EMBL" id="QCX01133.1"/>
    </source>
</evidence>
<reference evidence="2 3" key="1">
    <citation type="submission" date="2019-05" db="EMBL/GenBank/DDBJ databases">
        <title>Genome sequencing of F202Z8.</title>
        <authorList>
            <person name="Kwon Y.M."/>
        </authorList>
    </citation>
    <scope>NUCLEOTIDE SEQUENCE [LARGE SCALE GENOMIC DNA]</scope>
    <source>
        <strain evidence="2 3">F202Z8</strain>
    </source>
</reference>
<gene>
    <name evidence="2" type="ORF">FGM00_13795</name>
</gene>
<evidence type="ECO:0000313" key="3">
    <source>
        <dbReference type="Proteomes" id="UP000310017"/>
    </source>
</evidence>
<sequence length="502" mass="51851">MKKILALMAFSGMLLSSCSDDDVTTPEEPTAPTPENFTAGSADFSNYVAIGNSLTAGYSDSALFIDGQTASYPNMLATSFMAAGGGSFSIPLMADNLGGLTLGGQALTGFGNRLILSFASGSPSPVAKDGAGATEVSTILSGPFNNMGVPGAKSFHLAAPGYGNIQNLAVGAANPYYVRFATSPDATIIGDAVAQSPTFFTLWIGNNDILSYATSGGAGVDQEGNLDPTTYGGNDITDPMVFAGVYDGLLQGLTAGGAQGVVANLPDVTTIPYFTTVPHNPVPLDADTAVLLNGAYAAYNGGLAQLQLAGLIDEDELERRTIAFEAGETNAVVLLDEDLTDLTAIDPALINMRQATEDDLLVLTSRSFIGSLADPDNPTSINGVAIPLADQWVLTPEEQAAVSAATEKYNATIEGLATRYDLGFVDANAFLQVVGSTGIDLSDGSTVTATYATGGGFSLDGVHPSPRGYSLLANEFLKVIEEKYGANLPDVEPLEYTGLYID</sequence>